<comment type="similarity">
    <text evidence="2">Belongs to the LAPTM4/LAPTM5 transporter family.</text>
</comment>
<gene>
    <name evidence="8" type="ORF">NP493_182g02032</name>
</gene>
<evidence type="ECO:0000256" key="7">
    <source>
        <dbReference type="SAM" id="Phobius"/>
    </source>
</evidence>
<evidence type="ECO:0000256" key="2">
    <source>
        <dbReference type="ARBA" id="ARBA00010076"/>
    </source>
</evidence>
<keyword evidence="4 7" id="KW-0812">Transmembrane</keyword>
<reference evidence="8" key="1">
    <citation type="journal article" date="2023" name="Mol. Biol. Evol.">
        <title>Third-Generation Sequencing Reveals the Adaptive Role of the Epigenome in Three Deep-Sea Polychaetes.</title>
        <authorList>
            <person name="Perez M."/>
            <person name="Aroh O."/>
            <person name="Sun Y."/>
            <person name="Lan Y."/>
            <person name="Juniper S.K."/>
            <person name="Young C.R."/>
            <person name="Angers B."/>
            <person name="Qian P.Y."/>
        </authorList>
    </citation>
    <scope>NUCLEOTIDE SEQUENCE</scope>
    <source>
        <strain evidence="8">R07B-5</strain>
    </source>
</reference>
<dbReference type="GO" id="GO:0005765">
    <property type="term" value="C:lysosomal membrane"/>
    <property type="evidence" value="ECO:0007669"/>
    <property type="project" value="TreeGrafter"/>
</dbReference>
<sequence length="256" mass="28891">MRTKFVRDDPNAYRCCLCCHVRTGTVFLGVVNLLLLFGAVVLHPKLQESFSVQVETNSSGKVPTPTDDVYNWDGNNRNWRRGGCTEISQDKFICMLLVLSSFVITLMLIYGALQGRQAYLMPFFCVQVFDFCMSCLTAVGYFSYLPNIKKWISAQHNLPPDTKAQLLSMDDDMLMMLVVLAFLLVLTIKAYLIGVVWACYKYLAQYHMTSTDPSLSSYDSVNPGQVVLPPKYEDAIAMEPHQVEPQQNPPPPYTAN</sequence>
<proteinExistence type="inferred from homology"/>
<feature type="transmembrane region" description="Helical" evidence="7">
    <location>
        <begin position="120"/>
        <end position="144"/>
    </location>
</feature>
<dbReference type="EMBL" id="JAODUO010000184">
    <property type="protein sequence ID" value="KAK2186925.1"/>
    <property type="molecule type" value="Genomic_DNA"/>
</dbReference>
<dbReference type="PANTHER" id="PTHR12479">
    <property type="entry name" value="LYSOSOMAL-ASSOCIATED TRANSMEMBRANE PROTEIN"/>
    <property type="match status" value="1"/>
</dbReference>
<organism evidence="8 9">
    <name type="scientific">Ridgeia piscesae</name>
    <name type="common">Tubeworm</name>
    <dbReference type="NCBI Taxonomy" id="27915"/>
    <lineage>
        <taxon>Eukaryota</taxon>
        <taxon>Metazoa</taxon>
        <taxon>Spiralia</taxon>
        <taxon>Lophotrochozoa</taxon>
        <taxon>Annelida</taxon>
        <taxon>Polychaeta</taxon>
        <taxon>Sedentaria</taxon>
        <taxon>Canalipalpata</taxon>
        <taxon>Sabellida</taxon>
        <taxon>Siboglinidae</taxon>
        <taxon>Ridgeia</taxon>
    </lineage>
</organism>
<feature type="transmembrane region" description="Helical" evidence="7">
    <location>
        <begin position="92"/>
        <end position="113"/>
    </location>
</feature>
<accession>A0AAD9P2G3</accession>
<evidence type="ECO:0000256" key="6">
    <source>
        <dbReference type="ARBA" id="ARBA00023136"/>
    </source>
</evidence>
<comment type="caution">
    <text evidence="8">The sequence shown here is derived from an EMBL/GenBank/DDBJ whole genome shotgun (WGS) entry which is preliminary data.</text>
</comment>
<feature type="transmembrane region" description="Helical" evidence="7">
    <location>
        <begin position="173"/>
        <end position="200"/>
    </location>
</feature>
<evidence type="ECO:0000313" key="9">
    <source>
        <dbReference type="Proteomes" id="UP001209878"/>
    </source>
</evidence>
<dbReference type="PANTHER" id="PTHR12479:SF10">
    <property type="entry name" value="LYSOSOMAL-ASSOCIATED TRANSMEMBRANE PROTEIN"/>
    <property type="match status" value="1"/>
</dbReference>
<keyword evidence="9" id="KW-1185">Reference proteome</keyword>
<keyword evidence="5 7" id="KW-1133">Transmembrane helix</keyword>
<evidence type="ECO:0000256" key="5">
    <source>
        <dbReference type="ARBA" id="ARBA00022989"/>
    </source>
</evidence>
<feature type="transmembrane region" description="Helical" evidence="7">
    <location>
        <begin position="21"/>
        <end position="42"/>
    </location>
</feature>
<dbReference type="Pfam" id="PF03821">
    <property type="entry name" value="Mtp"/>
    <property type="match status" value="2"/>
</dbReference>
<evidence type="ECO:0000256" key="3">
    <source>
        <dbReference type="ARBA" id="ARBA00022448"/>
    </source>
</evidence>
<dbReference type="Proteomes" id="UP001209878">
    <property type="component" value="Unassembled WGS sequence"/>
</dbReference>
<dbReference type="GO" id="GO:0012505">
    <property type="term" value="C:endomembrane system"/>
    <property type="evidence" value="ECO:0007669"/>
    <property type="project" value="UniProtKB-SubCell"/>
</dbReference>
<dbReference type="InterPro" id="IPR051115">
    <property type="entry name" value="LAPTM_transporter"/>
</dbReference>
<keyword evidence="3" id="KW-0813">Transport</keyword>
<comment type="subcellular location">
    <subcellularLocation>
        <location evidence="1">Endomembrane system</location>
        <topology evidence="1">Multi-pass membrane protein</topology>
    </subcellularLocation>
</comment>
<protein>
    <recommendedName>
        <fullName evidence="10">Lysosomal-associated transmembrane protein 4A</fullName>
    </recommendedName>
</protein>
<dbReference type="AlphaFoldDB" id="A0AAD9P2G3"/>
<keyword evidence="6 7" id="KW-0472">Membrane</keyword>
<evidence type="ECO:0000256" key="1">
    <source>
        <dbReference type="ARBA" id="ARBA00004127"/>
    </source>
</evidence>
<evidence type="ECO:0000313" key="8">
    <source>
        <dbReference type="EMBL" id="KAK2186925.1"/>
    </source>
</evidence>
<evidence type="ECO:0000256" key="4">
    <source>
        <dbReference type="ARBA" id="ARBA00022692"/>
    </source>
</evidence>
<dbReference type="InterPro" id="IPR004687">
    <property type="entry name" value="LAPTM4/5"/>
</dbReference>
<name>A0AAD9P2G3_RIDPI</name>
<evidence type="ECO:0008006" key="10">
    <source>
        <dbReference type="Google" id="ProtNLM"/>
    </source>
</evidence>